<dbReference type="SUPFAM" id="SSF50952">
    <property type="entry name" value="Soluble quinoprotein glucose dehydrogenase"/>
    <property type="match status" value="1"/>
</dbReference>
<organism evidence="2 3">
    <name type="scientific">Candidatus Buchananbacteria bacterium RIFCSPHIGHO2_02_FULL_56_16</name>
    <dbReference type="NCBI Taxonomy" id="1797542"/>
    <lineage>
        <taxon>Bacteria</taxon>
        <taxon>Candidatus Buchananiibacteriota</taxon>
    </lineage>
</organism>
<feature type="domain" description="Pyrroloquinoline quinone-dependent pyranose dehydrogenase beta-propeller" evidence="1">
    <location>
        <begin position="4"/>
        <end position="340"/>
    </location>
</feature>
<protein>
    <recommendedName>
        <fullName evidence="1">Pyrroloquinoline quinone-dependent pyranose dehydrogenase beta-propeller domain-containing protein</fullName>
    </recommendedName>
</protein>
<sequence length="344" mass="37559">MPDDLAISIFAEDVPGARVMAFDPNGVMLVSLTGSGQVVALPDNDHDGVANEQVTVASGLQQPHGLAFHCGAGERCRLYIAEAGQVVVYDYDAQNLKAQNGQKIIDLPVGGRHFTRTLLIHNDQLLISVGSSCNVCNEADWRRSSVLVSSLDGSNLRTFSSGLRNAVFMAEQPSTGDVWITEMGRDLLGDNLPPDEINVLRDGGNFGWPVCYGQNVHDTNFDKNVYIRDPCSDRIPARLDLQAHSAPLGLAFFHDDWPAPYRGSLLVAYHGSWNRSVPTGYKVVRYQPDQAAGKSNPQDFISGWLNDKNQALGRPVDIKILPGGVMYISDDKAGVIYRVEYTGE</sequence>
<dbReference type="InterPro" id="IPR054539">
    <property type="entry name" value="Beta-prop_PDH"/>
</dbReference>
<comment type="caution">
    <text evidence="2">The sequence shown here is derived from an EMBL/GenBank/DDBJ whole genome shotgun (WGS) entry which is preliminary data.</text>
</comment>
<dbReference type="Gene3D" id="2.120.10.30">
    <property type="entry name" value="TolB, C-terminal domain"/>
    <property type="match status" value="1"/>
</dbReference>
<dbReference type="PANTHER" id="PTHR19328:SF53">
    <property type="entry name" value="MEMBRANE PROTEIN"/>
    <property type="match status" value="1"/>
</dbReference>
<gene>
    <name evidence="2" type="ORF">A3J59_02815</name>
</gene>
<dbReference type="InterPro" id="IPR011041">
    <property type="entry name" value="Quinoprot_gluc/sorb_DH_b-prop"/>
</dbReference>
<dbReference type="STRING" id="1797542.A3J59_02815"/>
<dbReference type="AlphaFoldDB" id="A0A1G1YFT0"/>
<name>A0A1G1YFT0_9BACT</name>
<proteinExistence type="predicted"/>
<evidence type="ECO:0000313" key="3">
    <source>
        <dbReference type="Proteomes" id="UP000177310"/>
    </source>
</evidence>
<dbReference type="Proteomes" id="UP000177310">
    <property type="component" value="Unassembled WGS sequence"/>
</dbReference>
<accession>A0A1G1YFT0</accession>
<evidence type="ECO:0000259" key="1">
    <source>
        <dbReference type="Pfam" id="PF22807"/>
    </source>
</evidence>
<evidence type="ECO:0000313" key="2">
    <source>
        <dbReference type="EMBL" id="OGY51213.1"/>
    </source>
</evidence>
<reference evidence="2 3" key="1">
    <citation type="journal article" date="2016" name="Nat. Commun.">
        <title>Thousands of microbial genomes shed light on interconnected biogeochemical processes in an aquifer system.</title>
        <authorList>
            <person name="Anantharaman K."/>
            <person name="Brown C.T."/>
            <person name="Hug L.A."/>
            <person name="Sharon I."/>
            <person name="Castelle C.J."/>
            <person name="Probst A.J."/>
            <person name="Thomas B.C."/>
            <person name="Singh A."/>
            <person name="Wilkins M.J."/>
            <person name="Karaoz U."/>
            <person name="Brodie E.L."/>
            <person name="Williams K.H."/>
            <person name="Hubbard S.S."/>
            <person name="Banfield J.F."/>
        </authorList>
    </citation>
    <scope>NUCLEOTIDE SEQUENCE [LARGE SCALE GENOMIC DNA]</scope>
</reference>
<dbReference type="InterPro" id="IPR011042">
    <property type="entry name" value="6-blade_b-propeller_TolB-like"/>
</dbReference>
<dbReference type="EMBL" id="MHIL01000022">
    <property type="protein sequence ID" value="OGY51213.1"/>
    <property type="molecule type" value="Genomic_DNA"/>
</dbReference>
<dbReference type="Pfam" id="PF22807">
    <property type="entry name" value="TrAA12"/>
    <property type="match status" value="1"/>
</dbReference>
<dbReference type="PANTHER" id="PTHR19328">
    <property type="entry name" value="HEDGEHOG-INTERACTING PROTEIN"/>
    <property type="match status" value="1"/>
</dbReference>